<dbReference type="PANTHER" id="PTHR43433:SF5">
    <property type="entry name" value="AB HYDROLASE-1 DOMAIN-CONTAINING PROTEIN"/>
    <property type="match status" value="1"/>
</dbReference>
<proteinExistence type="predicted"/>
<protein>
    <submittedName>
        <fullName evidence="2">Pimeloyl-ACP methyl ester carboxylesterase</fullName>
    </submittedName>
</protein>
<accession>A0A1M7CRG2</accession>
<name>A0A1M7CRG2_9BRAD</name>
<organism evidence="2 3">
    <name type="scientific">Bradyrhizobium lablabi</name>
    <dbReference type="NCBI Taxonomy" id="722472"/>
    <lineage>
        <taxon>Bacteria</taxon>
        <taxon>Pseudomonadati</taxon>
        <taxon>Pseudomonadota</taxon>
        <taxon>Alphaproteobacteria</taxon>
        <taxon>Hyphomicrobiales</taxon>
        <taxon>Nitrobacteraceae</taxon>
        <taxon>Bradyrhizobium</taxon>
    </lineage>
</organism>
<dbReference type="SUPFAM" id="SSF53474">
    <property type="entry name" value="alpha/beta-Hydrolases"/>
    <property type="match status" value="1"/>
</dbReference>
<dbReference type="AlphaFoldDB" id="A0A1M7CRG2"/>
<dbReference type="InterPro" id="IPR000073">
    <property type="entry name" value="AB_hydrolase_1"/>
</dbReference>
<dbReference type="OrthoDB" id="9804723at2"/>
<dbReference type="Proteomes" id="UP000189935">
    <property type="component" value="Chromosome I"/>
</dbReference>
<feature type="domain" description="AB hydrolase-1" evidence="1">
    <location>
        <begin position="21"/>
        <end position="185"/>
    </location>
</feature>
<dbReference type="EMBL" id="LT670844">
    <property type="protein sequence ID" value="SHL69831.1"/>
    <property type="molecule type" value="Genomic_DNA"/>
</dbReference>
<evidence type="ECO:0000313" key="3">
    <source>
        <dbReference type="Proteomes" id="UP000189935"/>
    </source>
</evidence>
<dbReference type="GO" id="GO:0046503">
    <property type="term" value="P:glycerolipid catabolic process"/>
    <property type="evidence" value="ECO:0007669"/>
    <property type="project" value="TreeGrafter"/>
</dbReference>
<evidence type="ECO:0000313" key="2">
    <source>
        <dbReference type="EMBL" id="SHL69831.1"/>
    </source>
</evidence>
<dbReference type="InterPro" id="IPR029058">
    <property type="entry name" value="AB_hydrolase_fold"/>
</dbReference>
<evidence type="ECO:0000259" key="1">
    <source>
        <dbReference type="Pfam" id="PF00561"/>
    </source>
</evidence>
<dbReference type="GO" id="GO:0004806">
    <property type="term" value="F:triacylglycerol lipase activity"/>
    <property type="evidence" value="ECO:0007669"/>
    <property type="project" value="TreeGrafter"/>
</dbReference>
<dbReference type="Pfam" id="PF00561">
    <property type="entry name" value="Abhydrolase_1"/>
    <property type="match status" value="1"/>
</dbReference>
<sequence>MPSFHNGAVEIAYLDEGEGDPILLVHGFASTKNVNWVYPAWVSELKKNGRRVIALDNRGHGDSSKFYDPREYEIATMAGDVTALMDHLKIERADIMGYSLGSRMTAVLARQAPARLRSAILGGIGIGLIEGGGPGENVAKALEAPSLDDVTDPVGRTFRAFADQTRSDRRALAACLRGSRRLMTIEEAAEITVPVLIAVGTKDEIAGSARALGEIISGARVLDIPNRDHMRAVGDKVYKTGVLEFLADRP</sequence>
<dbReference type="RefSeq" id="WP_079543738.1">
    <property type="nucleotide sequence ID" value="NZ_LT670844.1"/>
</dbReference>
<gene>
    <name evidence="2" type="ORF">SAMN05444159_6582</name>
</gene>
<reference evidence="2 3" key="1">
    <citation type="submission" date="2016-11" db="EMBL/GenBank/DDBJ databases">
        <authorList>
            <person name="Jaros S."/>
            <person name="Januszkiewicz K."/>
            <person name="Wedrychowicz H."/>
        </authorList>
    </citation>
    <scope>NUCLEOTIDE SEQUENCE [LARGE SCALE GENOMIC DNA]</scope>
    <source>
        <strain evidence="2 3">GAS499</strain>
    </source>
</reference>
<dbReference type="Gene3D" id="3.40.50.1820">
    <property type="entry name" value="alpha/beta hydrolase"/>
    <property type="match status" value="1"/>
</dbReference>
<dbReference type="InterPro" id="IPR050471">
    <property type="entry name" value="AB_hydrolase"/>
</dbReference>
<dbReference type="PANTHER" id="PTHR43433">
    <property type="entry name" value="HYDROLASE, ALPHA/BETA FOLD FAMILY PROTEIN"/>
    <property type="match status" value="1"/>
</dbReference>